<feature type="domain" description="N-acetyltransferase" evidence="3">
    <location>
        <begin position="3"/>
        <end position="182"/>
    </location>
</feature>
<dbReference type="AlphaFoldDB" id="A0A2V5J0K7"/>
<dbReference type="RefSeq" id="WP_110483658.1">
    <property type="nucleotide sequence ID" value="NZ_QJVC01000001.1"/>
</dbReference>
<reference evidence="4 5" key="1">
    <citation type="submission" date="2018-05" db="EMBL/GenBank/DDBJ databases">
        <title>Genetic diversity of glacier-inhabiting Cryobacterium bacteria in China and description of Cryobacterium mengkeensis sp. nov. and Arthrobacter glacialis sp. nov.</title>
        <authorList>
            <person name="Liu Q."/>
            <person name="Xin Y.-H."/>
        </authorList>
    </citation>
    <scope>NUCLEOTIDE SEQUENCE [LARGE SCALE GENOMIC DNA]</scope>
    <source>
        <strain evidence="4 5">B7</strain>
    </source>
</reference>
<keyword evidence="1 4" id="KW-0808">Transferase</keyword>
<dbReference type="Pfam" id="PF00583">
    <property type="entry name" value="Acetyltransf_1"/>
    <property type="match status" value="1"/>
</dbReference>
<dbReference type="Proteomes" id="UP000247980">
    <property type="component" value="Unassembled WGS sequence"/>
</dbReference>
<evidence type="ECO:0000256" key="2">
    <source>
        <dbReference type="ARBA" id="ARBA00023315"/>
    </source>
</evidence>
<dbReference type="OrthoDB" id="143110at2"/>
<evidence type="ECO:0000256" key="1">
    <source>
        <dbReference type="ARBA" id="ARBA00022679"/>
    </source>
</evidence>
<comment type="caution">
    <text evidence="4">The sequence shown here is derived from an EMBL/GenBank/DDBJ whole genome shotgun (WGS) entry which is preliminary data.</text>
</comment>
<dbReference type="InterPro" id="IPR050832">
    <property type="entry name" value="Bact_Acetyltransf"/>
</dbReference>
<protein>
    <submittedName>
        <fullName evidence="4">GNAT family N-acetyltransferase</fullName>
    </submittedName>
</protein>
<dbReference type="PANTHER" id="PTHR43877">
    <property type="entry name" value="AMINOALKYLPHOSPHONATE N-ACETYLTRANSFERASE-RELATED-RELATED"/>
    <property type="match status" value="1"/>
</dbReference>
<dbReference type="EMBL" id="QJVC01000001">
    <property type="protein sequence ID" value="PYI40334.1"/>
    <property type="molecule type" value="Genomic_DNA"/>
</dbReference>
<accession>A0A2V5J0K7</accession>
<dbReference type="InterPro" id="IPR016181">
    <property type="entry name" value="Acyl_CoA_acyltransferase"/>
</dbReference>
<dbReference type="Gene3D" id="3.40.630.30">
    <property type="match status" value="1"/>
</dbReference>
<evidence type="ECO:0000259" key="3">
    <source>
        <dbReference type="PROSITE" id="PS51186"/>
    </source>
</evidence>
<keyword evidence="2" id="KW-0012">Acyltransferase</keyword>
<dbReference type="PROSITE" id="PS51186">
    <property type="entry name" value="GNAT"/>
    <property type="match status" value="1"/>
</dbReference>
<gene>
    <name evidence="4" type="ORF">CVS30_02140</name>
</gene>
<dbReference type="SUPFAM" id="SSF55729">
    <property type="entry name" value="Acyl-CoA N-acyltransferases (Nat)"/>
    <property type="match status" value="1"/>
</dbReference>
<organism evidence="4 5">
    <name type="scientific">Arthrobacter psychrolactophilus</name>
    <dbReference type="NCBI Taxonomy" id="92442"/>
    <lineage>
        <taxon>Bacteria</taxon>
        <taxon>Bacillati</taxon>
        <taxon>Actinomycetota</taxon>
        <taxon>Actinomycetes</taxon>
        <taxon>Micrococcales</taxon>
        <taxon>Micrococcaceae</taxon>
        <taxon>Arthrobacter</taxon>
    </lineage>
</organism>
<proteinExistence type="predicted"/>
<evidence type="ECO:0000313" key="5">
    <source>
        <dbReference type="Proteomes" id="UP000247980"/>
    </source>
</evidence>
<keyword evidence="5" id="KW-1185">Reference proteome</keyword>
<dbReference type="InterPro" id="IPR000182">
    <property type="entry name" value="GNAT_dom"/>
</dbReference>
<sequence length="187" mass="19686">MNISIRQAQASDASALADLAALTFPLACPPASPAAEVSAFVEQNLGTGSFAKYLADPQRVLFVAEETGGEEAGRLLAYTMLVDAPPLDSDVAAVVTDPAAVELSKCYAHPDSHGSGVAARIVGTSLDWVAERGPRDTWLGVNSENVRAQTFYAKQGFSVAGTRSFQLGTRIEHDYVMVRTPGKSITG</sequence>
<evidence type="ECO:0000313" key="4">
    <source>
        <dbReference type="EMBL" id="PYI40334.1"/>
    </source>
</evidence>
<dbReference type="GO" id="GO:0016747">
    <property type="term" value="F:acyltransferase activity, transferring groups other than amino-acyl groups"/>
    <property type="evidence" value="ECO:0007669"/>
    <property type="project" value="InterPro"/>
</dbReference>
<name>A0A2V5J0K7_9MICC</name>